<proteinExistence type="predicted"/>
<protein>
    <submittedName>
        <fullName evidence="1">Uncharacterized protein</fullName>
    </submittedName>
</protein>
<keyword evidence="2" id="KW-1185">Reference proteome</keyword>
<accession>A0A7J0DB22</accession>
<evidence type="ECO:0000313" key="1">
    <source>
        <dbReference type="EMBL" id="GFS31396.1"/>
    </source>
</evidence>
<dbReference type="EMBL" id="BJWL01000144">
    <property type="protein sequence ID" value="GFS31396.1"/>
    <property type="molecule type" value="Genomic_DNA"/>
</dbReference>
<dbReference type="AlphaFoldDB" id="A0A7J0DB22"/>
<dbReference type="Proteomes" id="UP000585474">
    <property type="component" value="Unassembled WGS sequence"/>
</dbReference>
<name>A0A7J0DB22_9ERIC</name>
<organism evidence="1 2">
    <name type="scientific">Actinidia rufa</name>
    <dbReference type="NCBI Taxonomy" id="165716"/>
    <lineage>
        <taxon>Eukaryota</taxon>
        <taxon>Viridiplantae</taxon>
        <taxon>Streptophyta</taxon>
        <taxon>Embryophyta</taxon>
        <taxon>Tracheophyta</taxon>
        <taxon>Spermatophyta</taxon>
        <taxon>Magnoliopsida</taxon>
        <taxon>eudicotyledons</taxon>
        <taxon>Gunneridae</taxon>
        <taxon>Pentapetalae</taxon>
        <taxon>asterids</taxon>
        <taxon>Ericales</taxon>
        <taxon>Actinidiaceae</taxon>
        <taxon>Actinidia</taxon>
    </lineage>
</organism>
<evidence type="ECO:0000313" key="2">
    <source>
        <dbReference type="Proteomes" id="UP000585474"/>
    </source>
</evidence>
<gene>
    <name evidence="1" type="ORF">Acr_00g0017060</name>
</gene>
<sequence length="282" mass="31665">MSTPMVALASSVEMTWRSSMDSFYLGQEGSEIKTTSEEVMGDQFRDGPPTTAFSYLNFGTLAAVEDSLLPFSLFSKSVPAVKLGRHSFAATQWTHFESLSSFSIFSSLSLFLFPFHSYPRRMGYGLGLGYHWASWALRFYGLDPTISPSSPLEGNLKSSSYPSRQLLIQLPRKICKTASEIPYPHQWATHFQTEVLAPSHLGALLPLTGELRKVHHFASRRVSLSPSLCTHLKRSLPLIKSRAKETRFGDVMPVDVQLFKIDFVSFLWTFLWTSCTGRTGLF</sequence>
<reference evidence="2" key="1">
    <citation type="submission" date="2019-07" db="EMBL/GenBank/DDBJ databases">
        <title>De Novo Assembly of kiwifruit Actinidia rufa.</title>
        <authorList>
            <person name="Sugita-Konishi S."/>
            <person name="Sato K."/>
            <person name="Mori E."/>
            <person name="Abe Y."/>
            <person name="Kisaki G."/>
            <person name="Hamano K."/>
            <person name="Suezawa K."/>
            <person name="Otani M."/>
            <person name="Fukuda T."/>
            <person name="Manabe T."/>
            <person name="Gomi K."/>
            <person name="Tabuchi M."/>
            <person name="Akimitsu K."/>
            <person name="Kataoka I."/>
        </authorList>
    </citation>
    <scope>NUCLEOTIDE SEQUENCE [LARGE SCALE GENOMIC DNA]</scope>
    <source>
        <strain evidence="2">cv. Fuchu</strain>
    </source>
</reference>
<comment type="caution">
    <text evidence="1">The sequence shown here is derived from an EMBL/GenBank/DDBJ whole genome shotgun (WGS) entry which is preliminary data.</text>
</comment>